<feature type="region of interest" description="Disordered" evidence="1">
    <location>
        <begin position="285"/>
        <end position="308"/>
    </location>
</feature>
<sequence>MDLLSKPISEITPVAPIVCINDPDKIEEQIKLDICDGNECKLLRSDIEIMKADYDNWDHIFKDMRMKVNFEIIIWERAYKVVCELLEENKVEANVIKGEHVQYVRLTHKPIESVCIKEDTRKGFTSFTLPQASTWIQKKILDLKISLGKVENDQQFINAQRERITSIESCLTERENLLAQNSIVFEKLKEIEANLDKEPHAISVGQQDWDKEFREFMSEVEKDNAVLSQMTDDILLLSNKLSALRSENLTDSIVNGVRKEINQLLLRLGGNTPAKAAYAPKTPIKVLSNNNNSNKNDSGENNSIQIDSTKINKTITHSKKNNSKHIDLAQKSLTTNNTNKLGSENTLIKKYFTKIHSTVESTENDLNKINSTRSDTTKIEKSENNIIQVDSIETKLKKSDSSKNDSIKFESFKNLKKKKTTQYATKIDSTENDPNEIGSTENDSIKIDLGKNMLKANSEENNSDKKTYTGNNLYKVDFPKNDLTDDDLNNSVLTKQKSIKITSIEKDLSCINSGESYSIKINTDENVIKLNSEENGSNINNSSESKFDKVVSAENTLSDDDLFEIDLTKQESIQNESVEKDLSCIDSPENNFINIKTTEKRYIKNDSTAKDFINIDSTKYYSFEIDSPKNDWERKPDQHDTADTKTIQDEKFLEKNIKQNQNDFYQEECKTKCEDETNNYLQGKYKSNRKKDESNKYYCQEECIPSCPDNTNNGSGDSIMSNLNVDAENKINLSQAFDNSLQKLMEMLSLYSVKSIEGNDSSTNNSKKIDCFKKIDSTGNDLDKNDLSENCQKPHFNEKELNKITSTKNDSINLTENDLETKADLFANKKILENPVKQQKKNYLDYSEMGTKGEVDLFNEFPDSNDNFNYDVPNIKMEESNIELHQLVDNSLQELTDLLSEHKLDDTESESTSKIYSEECNTNDIDINIEFCSKTPKEQHKHSDEYLKDMKFLIQSEALSDEFILKYSKKYLEDVSLQNQGEREDDLTLVNVSLDKVYNKFEHPEKQGEIGDDSTKLHTCYNFDQPE</sequence>
<proteinExistence type="predicted"/>
<dbReference type="RefSeq" id="XP_016991300.2">
    <property type="nucleotide sequence ID" value="XM_017135811.2"/>
</dbReference>
<name>A0ABM5I797_DRORH</name>
<evidence type="ECO:0000256" key="1">
    <source>
        <dbReference type="SAM" id="MobiDB-lite"/>
    </source>
</evidence>
<dbReference type="EnsemblMetazoa" id="XM_017135811.2">
    <property type="protein sequence ID" value="XP_016991300.2"/>
    <property type="gene ID" value="LOC108053213"/>
</dbReference>
<dbReference type="GeneID" id="108053213"/>
<dbReference type="Proteomes" id="UP001652680">
    <property type="component" value="Unassembled WGS sequence"/>
</dbReference>
<evidence type="ECO:0000313" key="2">
    <source>
        <dbReference type="EnsemblMetazoa" id="XP_016991300.2"/>
    </source>
</evidence>
<reference evidence="3" key="1">
    <citation type="journal article" date="2021" name="Elife">
        <title>Highly contiguous assemblies of 101 drosophilid genomes.</title>
        <authorList>
            <person name="Kim B.Y."/>
            <person name="Wang J.R."/>
            <person name="Miller D.E."/>
            <person name="Barmina O."/>
            <person name="Delaney E."/>
            <person name="Thompson A."/>
            <person name="Comeault A.A."/>
            <person name="Peede D."/>
            <person name="D'Agostino E.R."/>
            <person name="Pelaez J."/>
            <person name="Aguilar J.M."/>
            <person name="Haji D."/>
            <person name="Matsunaga T."/>
            <person name="Armstrong E.E."/>
            <person name="Zych M."/>
            <person name="Ogawa Y."/>
            <person name="Stamenkovic-Radak M."/>
            <person name="Jelic M."/>
            <person name="Veselinovic M.S."/>
            <person name="Tanaskovic M."/>
            <person name="Eric P."/>
            <person name="Gao J.J."/>
            <person name="Katoh T.K."/>
            <person name="Toda M.J."/>
            <person name="Watabe H."/>
            <person name="Watada M."/>
            <person name="Davis J.S."/>
            <person name="Moyle L.C."/>
            <person name="Manoli G."/>
            <person name="Bertolini E."/>
            <person name="Kostal V."/>
            <person name="Hawley R.S."/>
            <person name="Takahashi A."/>
            <person name="Jones C.D."/>
            <person name="Price D.K."/>
            <person name="Whiteman N."/>
            <person name="Kopp A."/>
            <person name="Matute D.R."/>
            <person name="Petrov D.A."/>
        </authorList>
    </citation>
    <scope>NUCLEOTIDE SEQUENCE [LARGE SCALE GENOMIC DNA]</scope>
</reference>
<accession>A0ABM5I797</accession>
<organism evidence="2 3">
    <name type="scientific">Drosophila rhopaloa</name>
    <name type="common">Fruit fly</name>
    <dbReference type="NCBI Taxonomy" id="1041015"/>
    <lineage>
        <taxon>Eukaryota</taxon>
        <taxon>Metazoa</taxon>
        <taxon>Ecdysozoa</taxon>
        <taxon>Arthropoda</taxon>
        <taxon>Hexapoda</taxon>
        <taxon>Insecta</taxon>
        <taxon>Pterygota</taxon>
        <taxon>Neoptera</taxon>
        <taxon>Endopterygota</taxon>
        <taxon>Diptera</taxon>
        <taxon>Brachycera</taxon>
        <taxon>Muscomorpha</taxon>
        <taxon>Ephydroidea</taxon>
        <taxon>Drosophilidae</taxon>
        <taxon>Drosophila</taxon>
        <taxon>Sophophora</taxon>
    </lineage>
</organism>
<keyword evidence="3" id="KW-1185">Reference proteome</keyword>
<feature type="compositionally biased region" description="Low complexity" evidence="1">
    <location>
        <begin position="285"/>
        <end position="303"/>
    </location>
</feature>
<reference evidence="2" key="2">
    <citation type="submission" date="2025-05" db="UniProtKB">
        <authorList>
            <consortium name="EnsemblMetazoa"/>
        </authorList>
    </citation>
    <scope>IDENTIFICATION</scope>
</reference>
<evidence type="ECO:0000313" key="3">
    <source>
        <dbReference type="Proteomes" id="UP001652680"/>
    </source>
</evidence>
<protein>
    <submittedName>
        <fullName evidence="2">Uncharacterized protein</fullName>
    </submittedName>
</protein>